<dbReference type="Proteomes" id="UP000321272">
    <property type="component" value="Chromosome"/>
</dbReference>
<organism evidence="2 3">
    <name type="scientific">Pistricoccus aurantiacus</name>
    <dbReference type="NCBI Taxonomy" id="1883414"/>
    <lineage>
        <taxon>Bacteria</taxon>
        <taxon>Pseudomonadati</taxon>
        <taxon>Pseudomonadota</taxon>
        <taxon>Gammaproteobacteria</taxon>
        <taxon>Oceanospirillales</taxon>
        <taxon>Halomonadaceae</taxon>
        <taxon>Pistricoccus</taxon>
    </lineage>
</organism>
<dbReference type="CDD" id="cd05271">
    <property type="entry name" value="NDUFA9_like_SDR_a"/>
    <property type="match status" value="1"/>
</dbReference>
<dbReference type="GO" id="GO:0044877">
    <property type="term" value="F:protein-containing complex binding"/>
    <property type="evidence" value="ECO:0007669"/>
    <property type="project" value="TreeGrafter"/>
</dbReference>
<dbReference type="RefSeq" id="WP_147185640.1">
    <property type="nucleotide sequence ID" value="NZ_CP042382.1"/>
</dbReference>
<name>A0A5B8STD0_9GAMM</name>
<dbReference type="InterPro" id="IPR001509">
    <property type="entry name" value="Epimerase_deHydtase"/>
</dbReference>
<dbReference type="SUPFAM" id="SSF51735">
    <property type="entry name" value="NAD(P)-binding Rossmann-fold domains"/>
    <property type="match status" value="1"/>
</dbReference>
<dbReference type="EMBL" id="CP042382">
    <property type="protein sequence ID" value="QEA40372.1"/>
    <property type="molecule type" value="Genomic_DNA"/>
</dbReference>
<dbReference type="PANTHER" id="PTHR12126">
    <property type="entry name" value="NADH-UBIQUINONE OXIDOREDUCTASE 39 KDA SUBUNIT-RELATED"/>
    <property type="match status" value="1"/>
</dbReference>
<gene>
    <name evidence="2" type="ORF">FGL86_15665</name>
</gene>
<dbReference type="Gene3D" id="3.40.50.720">
    <property type="entry name" value="NAD(P)-binding Rossmann-like Domain"/>
    <property type="match status" value="1"/>
</dbReference>
<dbReference type="GO" id="GO:0016757">
    <property type="term" value="F:glycosyltransferase activity"/>
    <property type="evidence" value="ECO:0007669"/>
    <property type="project" value="UniProtKB-ARBA"/>
</dbReference>
<proteinExistence type="predicted"/>
<dbReference type="OrthoDB" id="9776313at2"/>
<dbReference type="PANTHER" id="PTHR12126:SF11">
    <property type="entry name" value="NADH DEHYDROGENASE [UBIQUINONE] 1 ALPHA SUBCOMPLEX SUBUNIT 9, MITOCHONDRIAL"/>
    <property type="match status" value="1"/>
</dbReference>
<reference evidence="2 3" key="1">
    <citation type="submission" date="2019-06" db="EMBL/GenBank/DDBJ databases">
        <title>Genome analyses of bacteria isolated from kimchi.</title>
        <authorList>
            <person name="Lee S."/>
            <person name="Ahn S."/>
            <person name="Roh S."/>
        </authorList>
    </citation>
    <scope>NUCLEOTIDE SEQUENCE [LARGE SCALE GENOMIC DNA]</scope>
    <source>
        <strain evidence="2 3">CBA4606</strain>
    </source>
</reference>
<evidence type="ECO:0000259" key="1">
    <source>
        <dbReference type="Pfam" id="PF01370"/>
    </source>
</evidence>
<evidence type="ECO:0000313" key="3">
    <source>
        <dbReference type="Proteomes" id="UP000321272"/>
    </source>
</evidence>
<dbReference type="InterPro" id="IPR051207">
    <property type="entry name" value="ComplexI_NDUFA9_subunit"/>
</dbReference>
<sequence>MTSLPITVFGGTGFLGSAIVRELVEAGHIVRIAARRPALPAWACPEDGIELIRADIRNEASTAAALVGSGGVINAVSLYVPSRRVGFDAIHTQGAKRLASLAREADIQRLVHVSGIGVDEASSSAYVRARARGERAVIKAFPKATILRPSVLFGPQDAFLTNLARLVQLPIIPLFGRGDVQLQPVHVVDVARAVERLMGPRPPAWRLYELGGPDRLTYRAILELVMAYLRKERQLVPIPFLVWRGLAALLSPLPNPPLTRDQVILMRQDNIADPNVGGFTQLNILPRSLRESLPACLPREL</sequence>
<accession>A0A5B8STD0</accession>
<keyword evidence="3" id="KW-1185">Reference proteome</keyword>
<dbReference type="AlphaFoldDB" id="A0A5B8STD0"/>
<dbReference type="Pfam" id="PF01370">
    <property type="entry name" value="Epimerase"/>
    <property type="match status" value="1"/>
</dbReference>
<feature type="domain" description="NAD-dependent epimerase/dehydratase" evidence="1">
    <location>
        <begin position="6"/>
        <end position="198"/>
    </location>
</feature>
<protein>
    <submittedName>
        <fullName evidence="2">Complex I NDUFA9 subunit family protein</fullName>
    </submittedName>
</protein>
<evidence type="ECO:0000313" key="2">
    <source>
        <dbReference type="EMBL" id="QEA40372.1"/>
    </source>
</evidence>
<dbReference type="InterPro" id="IPR036291">
    <property type="entry name" value="NAD(P)-bd_dom_sf"/>
</dbReference>
<dbReference type="KEGG" id="paur:FGL86_15665"/>